<name>A0A454CVI8_VIBHA</name>
<protein>
    <submittedName>
        <fullName evidence="1">Uncharacterized protein</fullName>
    </submittedName>
</protein>
<organism evidence="1 2">
    <name type="scientific">Vibrio harveyi</name>
    <name type="common">Beneckea harveyi</name>
    <dbReference type="NCBI Taxonomy" id="669"/>
    <lineage>
        <taxon>Bacteria</taxon>
        <taxon>Pseudomonadati</taxon>
        <taxon>Pseudomonadota</taxon>
        <taxon>Gammaproteobacteria</taxon>
        <taxon>Vibrionales</taxon>
        <taxon>Vibrionaceae</taxon>
        <taxon>Vibrio</taxon>
    </lineage>
</organism>
<dbReference type="EMBL" id="AJSR01001666">
    <property type="protein sequence ID" value="EKM30413.1"/>
    <property type="molecule type" value="Genomic_DNA"/>
</dbReference>
<proteinExistence type="predicted"/>
<evidence type="ECO:0000313" key="2">
    <source>
        <dbReference type="Proteomes" id="UP000008367"/>
    </source>
</evidence>
<dbReference type="AlphaFoldDB" id="A0A454CVI8"/>
<comment type="caution">
    <text evidence="1">The sequence shown here is derived from an EMBL/GenBank/DDBJ whole genome shotgun (WGS) entry which is preliminary data.</text>
</comment>
<sequence>MMNSFGLELVKATIILNEKAQKQGSGLWHDRLQLKNKAT</sequence>
<accession>A0A454CVI8</accession>
<gene>
    <name evidence="1" type="ORF">VCHENC02_3857</name>
</gene>
<evidence type="ECO:0000313" key="1">
    <source>
        <dbReference type="EMBL" id="EKM30413.1"/>
    </source>
</evidence>
<dbReference type="Proteomes" id="UP000008367">
    <property type="component" value="Unassembled WGS sequence"/>
</dbReference>
<reference evidence="1 2" key="1">
    <citation type="submission" date="2012-10" db="EMBL/GenBank/DDBJ databases">
        <title>Genome sequence of Vibrio Cholerae HENC-02.</title>
        <authorList>
            <person name="Eppinger M."/>
            <person name="Hasan N.A."/>
            <person name="Sengamalay N."/>
            <person name="Hine E."/>
            <person name="Su Q."/>
            <person name="Daugherty S.C."/>
            <person name="Young S."/>
            <person name="Sadzewicz L."/>
            <person name="Tallon L."/>
            <person name="Cebula T.A."/>
            <person name="Ravel J."/>
            <person name="Colwell R.R."/>
        </authorList>
    </citation>
    <scope>NUCLEOTIDE SEQUENCE [LARGE SCALE GENOMIC DNA]</scope>
    <source>
        <strain evidence="1 2">HENC-02</strain>
    </source>
</reference>